<dbReference type="Proteomes" id="UP000276133">
    <property type="component" value="Unassembled WGS sequence"/>
</dbReference>
<name>A0A3M7PLJ1_BRAPC</name>
<dbReference type="AlphaFoldDB" id="A0A3M7PLJ1"/>
<reference evidence="1 2" key="1">
    <citation type="journal article" date="2018" name="Sci. Rep.">
        <title>Genomic signatures of local adaptation to the degree of environmental predictability in rotifers.</title>
        <authorList>
            <person name="Franch-Gras L."/>
            <person name="Hahn C."/>
            <person name="Garcia-Roger E.M."/>
            <person name="Carmona M.J."/>
            <person name="Serra M."/>
            <person name="Gomez A."/>
        </authorList>
    </citation>
    <scope>NUCLEOTIDE SEQUENCE [LARGE SCALE GENOMIC DNA]</scope>
    <source>
        <strain evidence="1">HYR1</strain>
    </source>
</reference>
<evidence type="ECO:0000313" key="2">
    <source>
        <dbReference type="Proteomes" id="UP000276133"/>
    </source>
</evidence>
<dbReference type="EMBL" id="REGN01010197">
    <property type="protein sequence ID" value="RMZ99517.1"/>
    <property type="molecule type" value="Genomic_DNA"/>
</dbReference>
<organism evidence="1 2">
    <name type="scientific">Brachionus plicatilis</name>
    <name type="common">Marine rotifer</name>
    <name type="synonym">Brachionus muelleri</name>
    <dbReference type="NCBI Taxonomy" id="10195"/>
    <lineage>
        <taxon>Eukaryota</taxon>
        <taxon>Metazoa</taxon>
        <taxon>Spiralia</taxon>
        <taxon>Gnathifera</taxon>
        <taxon>Rotifera</taxon>
        <taxon>Eurotatoria</taxon>
        <taxon>Monogononta</taxon>
        <taxon>Pseudotrocha</taxon>
        <taxon>Ploima</taxon>
        <taxon>Brachionidae</taxon>
        <taxon>Brachionus</taxon>
    </lineage>
</organism>
<protein>
    <submittedName>
        <fullName evidence="1">Uncharacterized protein</fullName>
    </submittedName>
</protein>
<dbReference type="InterPro" id="IPR016024">
    <property type="entry name" value="ARM-type_fold"/>
</dbReference>
<gene>
    <name evidence="1" type="ORF">BpHYR1_037342</name>
</gene>
<accession>A0A3M7PLJ1</accession>
<comment type="caution">
    <text evidence="1">The sequence shown here is derived from an EMBL/GenBank/DDBJ whole genome shotgun (WGS) entry which is preliminary data.</text>
</comment>
<sequence length="340" mass="38989">MVNNGSVISDLELDKLYELLIIYENQVNDSAFYSLIRTLWDKLKTENIHADEIFLCLSNATKNNPLVLKKDTWKVLNEKYASVYNENAKICCLELLNNFLKSINRLNAKFDHIFNLINASFENESIDFIKNKLICIHNLIVCDTKYIEQGFIADFLFENLLKTNIGVNFQIGKKYEFKTFEILHTFLIDCHQSSNIYNDVIGLLENISKNGTSFQKAENIVSFIASSLTSHNKNSGVILNIIKNIAFNKEKIPSNALEHVLKLISDTNSKLSIINTSMEILTEIVKYDFLTPSDNILLNLSQILIDSDKESVCENILKINQDKPTIIRGTNKRNEKRLHI</sequence>
<evidence type="ECO:0000313" key="1">
    <source>
        <dbReference type="EMBL" id="RMZ99517.1"/>
    </source>
</evidence>
<proteinExistence type="predicted"/>
<dbReference type="SUPFAM" id="SSF48371">
    <property type="entry name" value="ARM repeat"/>
    <property type="match status" value="1"/>
</dbReference>
<keyword evidence="2" id="KW-1185">Reference proteome</keyword>